<keyword evidence="14" id="KW-1185">Reference proteome</keyword>
<dbReference type="GO" id="GO:0020037">
    <property type="term" value="F:heme binding"/>
    <property type="evidence" value="ECO:0007669"/>
    <property type="project" value="InterPro"/>
</dbReference>
<dbReference type="GO" id="GO:0016705">
    <property type="term" value="F:oxidoreductase activity, acting on paired donors, with incorporation or reduction of molecular oxygen"/>
    <property type="evidence" value="ECO:0007669"/>
    <property type="project" value="InterPro"/>
</dbReference>
<dbReference type="Proteomes" id="UP001359559">
    <property type="component" value="Unassembled WGS sequence"/>
</dbReference>
<dbReference type="Pfam" id="PF00067">
    <property type="entry name" value="p450"/>
    <property type="match status" value="1"/>
</dbReference>
<dbReference type="PANTHER" id="PTHR47953">
    <property type="entry name" value="OS08G0105600 PROTEIN"/>
    <property type="match status" value="1"/>
</dbReference>
<comment type="similarity">
    <text evidence="3">Belongs to the cytochrome P450 family.</text>
</comment>
<dbReference type="Gene3D" id="1.10.630.10">
    <property type="entry name" value="Cytochrome P450"/>
    <property type="match status" value="1"/>
</dbReference>
<evidence type="ECO:0000256" key="8">
    <source>
        <dbReference type="ARBA" id="ARBA00023002"/>
    </source>
</evidence>
<dbReference type="InterPro" id="IPR052306">
    <property type="entry name" value="CYP450_71D"/>
</dbReference>
<proteinExistence type="inferred from homology"/>
<dbReference type="SUPFAM" id="SSF48264">
    <property type="entry name" value="Cytochrome P450"/>
    <property type="match status" value="1"/>
</dbReference>
<evidence type="ECO:0000256" key="1">
    <source>
        <dbReference type="ARBA" id="ARBA00001971"/>
    </source>
</evidence>
<evidence type="ECO:0000256" key="12">
    <source>
        <dbReference type="PIRSR" id="PIRSR602401-1"/>
    </source>
</evidence>
<dbReference type="EMBL" id="JAYKXN010000003">
    <property type="protein sequence ID" value="KAK7299981.1"/>
    <property type="molecule type" value="Genomic_DNA"/>
</dbReference>
<organism evidence="13 14">
    <name type="scientific">Clitoria ternatea</name>
    <name type="common">Butterfly pea</name>
    <dbReference type="NCBI Taxonomy" id="43366"/>
    <lineage>
        <taxon>Eukaryota</taxon>
        <taxon>Viridiplantae</taxon>
        <taxon>Streptophyta</taxon>
        <taxon>Embryophyta</taxon>
        <taxon>Tracheophyta</taxon>
        <taxon>Spermatophyta</taxon>
        <taxon>Magnoliopsida</taxon>
        <taxon>eudicotyledons</taxon>
        <taxon>Gunneridae</taxon>
        <taxon>Pentapetalae</taxon>
        <taxon>rosids</taxon>
        <taxon>fabids</taxon>
        <taxon>Fabales</taxon>
        <taxon>Fabaceae</taxon>
        <taxon>Papilionoideae</taxon>
        <taxon>50 kb inversion clade</taxon>
        <taxon>NPAAA clade</taxon>
        <taxon>indigoferoid/millettioid clade</taxon>
        <taxon>Phaseoleae</taxon>
        <taxon>Clitoria</taxon>
    </lineage>
</organism>
<keyword evidence="6 12" id="KW-0479">Metal-binding</keyword>
<comment type="cofactor">
    <cofactor evidence="1 12">
        <name>heme</name>
        <dbReference type="ChEBI" id="CHEBI:30413"/>
    </cofactor>
</comment>
<dbReference type="AlphaFoldDB" id="A0AAN9JKP9"/>
<dbReference type="PRINTS" id="PR00463">
    <property type="entry name" value="EP450I"/>
</dbReference>
<evidence type="ECO:0000313" key="13">
    <source>
        <dbReference type="EMBL" id="KAK7299981.1"/>
    </source>
</evidence>
<feature type="binding site" description="axial binding residue" evidence="12">
    <location>
        <position position="65"/>
    </location>
    <ligand>
        <name>heme</name>
        <dbReference type="ChEBI" id="CHEBI:30413"/>
    </ligand>
    <ligandPart>
        <name>Fe</name>
        <dbReference type="ChEBI" id="CHEBI:18248"/>
    </ligandPart>
</feature>
<evidence type="ECO:0000256" key="11">
    <source>
        <dbReference type="ARBA" id="ARBA00023136"/>
    </source>
</evidence>
<dbReference type="GO" id="GO:0004497">
    <property type="term" value="F:monooxygenase activity"/>
    <property type="evidence" value="ECO:0007669"/>
    <property type="project" value="UniProtKB-KW"/>
</dbReference>
<dbReference type="GO" id="GO:0005506">
    <property type="term" value="F:iron ion binding"/>
    <property type="evidence" value="ECO:0007669"/>
    <property type="project" value="InterPro"/>
</dbReference>
<evidence type="ECO:0000256" key="9">
    <source>
        <dbReference type="ARBA" id="ARBA00023004"/>
    </source>
</evidence>
<dbReference type="InterPro" id="IPR036396">
    <property type="entry name" value="Cyt_P450_sf"/>
</dbReference>
<accession>A0AAN9JKP9</accession>
<evidence type="ECO:0000256" key="7">
    <source>
        <dbReference type="ARBA" id="ARBA00022989"/>
    </source>
</evidence>
<evidence type="ECO:0000256" key="10">
    <source>
        <dbReference type="ARBA" id="ARBA00023033"/>
    </source>
</evidence>
<keyword evidence="11" id="KW-0472">Membrane</keyword>
<evidence type="ECO:0000256" key="3">
    <source>
        <dbReference type="ARBA" id="ARBA00010617"/>
    </source>
</evidence>
<name>A0AAN9JKP9_CLITE</name>
<keyword evidence="4 12" id="KW-0349">Heme</keyword>
<comment type="subcellular location">
    <subcellularLocation>
        <location evidence="2">Membrane</location>
        <topology evidence="2">Single-pass membrane protein</topology>
    </subcellularLocation>
</comment>
<keyword evidence="5" id="KW-0812">Transmembrane</keyword>
<comment type="caution">
    <text evidence="13">The sequence shown here is derived from an EMBL/GenBank/DDBJ whole genome shotgun (WGS) entry which is preliminary data.</text>
</comment>
<dbReference type="GO" id="GO:0016020">
    <property type="term" value="C:membrane"/>
    <property type="evidence" value="ECO:0007669"/>
    <property type="project" value="UniProtKB-SubCell"/>
</dbReference>
<evidence type="ECO:0000313" key="14">
    <source>
        <dbReference type="Proteomes" id="UP001359559"/>
    </source>
</evidence>
<evidence type="ECO:0000256" key="5">
    <source>
        <dbReference type="ARBA" id="ARBA00022692"/>
    </source>
</evidence>
<keyword evidence="10" id="KW-0503">Monooxygenase</keyword>
<keyword evidence="8" id="KW-0560">Oxidoreductase</keyword>
<evidence type="ECO:0000256" key="2">
    <source>
        <dbReference type="ARBA" id="ARBA00004167"/>
    </source>
</evidence>
<evidence type="ECO:0008006" key="15">
    <source>
        <dbReference type="Google" id="ProtNLM"/>
    </source>
</evidence>
<evidence type="ECO:0000256" key="4">
    <source>
        <dbReference type="ARBA" id="ARBA00022617"/>
    </source>
</evidence>
<keyword evidence="9 12" id="KW-0408">Iron</keyword>
<dbReference type="InterPro" id="IPR001128">
    <property type="entry name" value="Cyt_P450"/>
</dbReference>
<dbReference type="PANTHER" id="PTHR47953:SF19">
    <property type="entry name" value="OS06G0641600 PROTEIN"/>
    <property type="match status" value="1"/>
</dbReference>
<evidence type="ECO:0000256" key="6">
    <source>
        <dbReference type="ARBA" id="ARBA00022723"/>
    </source>
</evidence>
<keyword evidence="7" id="KW-1133">Transmembrane helix</keyword>
<reference evidence="13 14" key="1">
    <citation type="submission" date="2024-01" db="EMBL/GenBank/DDBJ databases">
        <title>The genomes of 5 underutilized Papilionoideae crops provide insights into root nodulation and disease resistance.</title>
        <authorList>
            <person name="Yuan L."/>
        </authorList>
    </citation>
    <scope>NUCLEOTIDE SEQUENCE [LARGE SCALE GENOMIC DNA]</scope>
    <source>
        <strain evidence="13">LY-2023</strain>
        <tissue evidence="13">Leaf</tissue>
    </source>
</reference>
<dbReference type="InterPro" id="IPR002401">
    <property type="entry name" value="Cyt_P450_E_grp-I"/>
</dbReference>
<protein>
    <recommendedName>
        <fullName evidence="15">Cytochrome P450</fullName>
    </recommendedName>
</protein>
<sequence>MDMNYQQIPGLANTRIVINAWAIARDPDYWDEPETFKPERFLNSSIDFKSTDFEFIPFGARRRICPGIVFVMPNMELPLAQLLYHFDWKLPNEELGMRLDRLHF</sequence>
<gene>
    <name evidence="13" type="ORF">RJT34_10812</name>
</gene>